<dbReference type="Pfam" id="PF17768">
    <property type="entry name" value="RecJ_OB"/>
    <property type="match status" value="1"/>
</dbReference>
<protein>
    <recommendedName>
        <fullName evidence="2">Single-stranded-DNA-specific exonuclease RecJ</fullName>
    </recommendedName>
</protein>
<keyword evidence="3" id="KW-0540">Nuclease</keyword>
<sequence length="599" mass="65717">MTTTKEYLPYILPPPLTTTEAVCAQKLAREFRLPGVIAELLCQRGVTDPEEAASYLSPQLSALPSPATLKGLDAAVDLLVTSIQARQQVVIHGDYDVDGITSTVLLTDFLAKLGVQAIWHLPNRLTDDYGLTMKSVAALAEKVEMPALLITVDCGISTADEVVYAKELGFRVIITDHHQPPSDSSRIPQADAVLNPRQEDCTFAYKDLSGVGVTFFLIMALRRRLVEEGVWTQETMPNLRDSLDLVALGTVADVMQLTGVNRILVRAGLEVLGERSRPGIRALCKVTGTGQGIISAEDIAYQLAPRINAAGRLGNPELAAELLLSEGDTANALAQELEQANLQRRELEAAVLDEAVRQAEAQLGEGMESLVLYGRNWHLGVIGIIASRMVDRYHVPSLVFTGDTPPYCMEEGEVAVVKGSGRSVPGLDLHRALELCQEQILRFGGHAMAAGLTVRQDAFEAFRALFDEQVQQMERDEQVLGTSIDALLDEEQSCQDILRGLQLMEPFGEGNPEPVFLVQNVHLEEVHCLREHLKFFLRLNGTRLSGIGFFMAEQHSFAEAGRVDLGFRLKESCFRGRKRLEVHAVSLKPAATQHEHMSS</sequence>
<dbReference type="GO" id="GO:0008409">
    <property type="term" value="F:5'-3' exonuclease activity"/>
    <property type="evidence" value="ECO:0007669"/>
    <property type="project" value="InterPro"/>
</dbReference>
<dbReference type="Pfam" id="PF01368">
    <property type="entry name" value="DHH"/>
    <property type="match status" value="1"/>
</dbReference>
<keyword evidence="5 10" id="KW-0269">Exonuclease</keyword>
<reference evidence="10" key="2">
    <citation type="submission" date="2024-06" db="EMBL/GenBank/DDBJ databases">
        <authorList>
            <person name="Plum-Jensen L.E."/>
            <person name="Schramm A."/>
            <person name="Marshall I.P.G."/>
        </authorList>
    </citation>
    <scope>NUCLEOTIDE SEQUENCE</scope>
    <source>
        <strain evidence="10">Rat1</strain>
    </source>
</reference>
<reference evidence="10" key="1">
    <citation type="journal article" date="2024" name="Syst. Appl. Microbiol.">
        <title>First single-strain enrichments of Electrothrix cable bacteria, description of E. aestuarii sp. nov. and E. rattekaaiensis sp. nov., and proposal of a cable bacteria taxonomy following the rules of the SeqCode.</title>
        <authorList>
            <person name="Plum-Jensen L.E."/>
            <person name="Schramm A."/>
            <person name="Marshall I.P.G."/>
        </authorList>
    </citation>
    <scope>NUCLEOTIDE SEQUENCE</scope>
    <source>
        <strain evidence="10">Rat1</strain>
    </source>
</reference>
<dbReference type="Gene3D" id="3.90.1640.30">
    <property type="match status" value="1"/>
</dbReference>
<feature type="coiled-coil region" evidence="6">
    <location>
        <begin position="330"/>
        <end position="362"/>
    </location>
</feature>
<evidence type="ECO:0000256" key="6">
    <source>
        <dbReference type="SAM" id="Coils"/>
    </source>
</evidence>
<dbReference type="InterPro" id="IPR038763">
    <property type="entry name" value="DHH_sf"/>
</dbReference>
<keyword evidence="4" id="KW-0378">Hydrolase</keyword>
<keyword evidence="6" id="KW-0175">Coiled coil</keyword>
<evidence type="ECO:0000256" key="5">
    <source>
        <dbReference type="ARBA" id="ARBA00022839"/>
    </source>
</evidence>
<dbReference type="SUPFAM" id="SSF64182">
    <property type="entry name" value="DHH phosphoesterases"/>
    <property type="match status" value="1"/>
</dbReference>
<dbReference type="NCBIfam" id="TIGR00644">
    <property type="entry name" value="recJ"/>
    <property type="match status" value="1"/>
</dbReference>
<evidence type="ECO:0000256" key="3">
    <source>
        <dbReference type="ARBA" id="ARBA00022722"/>
    </source>
</evidence>
<evidence type="ECO:0000256" key="2">
    <source>
        <dbReference type="ARBA" id="ARBA00019841"/>
    </source>
</evidence>
<dbReference type="GO" id="GO:0003676">
    <property type="term" value="F:nucleic acid binding"/>
    <property type="evidence" value="ECO:0007669"/>
    <property type="project" value="InterPro"/>
</dbReference>
<name>A0AAU8LUC5_9BACT</name>
<dbReference type="Pfam" id="PF02272">
    <property type="entry name" value="DHHA1"/>
    <property type="match status" value="1"/>
</dbReference>
<dbReference type="InterPro" id="IPR051673">
    <property type="entry name" value="SSDNA_exonuclease_RecJ"/>
</dbReference>
<evidence type="ECO:0000259" key="8">
    <source>
        <dbReference type="Pfam" id="PF02272"/>
    </source>
</evidence>
<dbReference type="GO" id="GO:0006281">
    <property type="term" value="P:DNA repair"/>
    <property type="evidence" value="ECO:0007669"/>
    <property type="project" value="InterPro"/>
</dbReference>
<evidence type="ECO:0000256" key="1">
    <source>
        <dbReference type="ARBA" id="ARBA00005915"/>
    </source>
</evidence>
<gene>
    <name evidence="10" type="primary">recJ</name>
    <name evidence="10" type="ORF">Q3M24_19660</name>
</gene>
<dbReference type="InterPro" id="IPR004610">
    <property type="entry name" value="RecJ"/>
</dbReference>
<evidence type="ECO:0000313" key="10">
    <source>
        <dbReference type="EMBL" id="XCN72481.1"/>
    </source>
</evidence>
<dbReference type="InterPro" id="IPR041122">
    <property type="entry name" value="RecJ_OB"/>
</dbReference>
<comment type="similarity">
    <text evidence="1">Belongs to the RecJ family.</text>
</comment>
<feature type="domain" description="DDH" evidence="7">
    <location>
        <begin position="88"/>
        <end position="250"/>
    </location>
</feature>
<proteinExistence type="inferred from homology"/>
<dbReference type="InterPro" id="IPR003156">
    <property type="entry name" value="DHHA1_dom"/>
</dbReference>
<dbReference type="PANTHER" id="PTHR30255:SF2">
    <property type="entry name" value="SINGLE-STRANDED-DNA-SPECIFIC EXONUCLEASE RECJ"/>
    <property type="match status" value="1"/>
</dbReference>
<evidence type="ECO:0000256" key="4">
    <source>
        <dbReference type="ARBA" id="ARBA00022801"/>
    </source>
</evidence>
<feature type="domain" description="DHHA1" evidence="8">
    <location>
        <begin position="370"/>
        <end position="471"/>
    </location>
</feature>
<dbReference type="PANTHER" id="PTHR30255">
    <property type="entry name" value="SINGLE-STRANDED-DNA-SPECIFIC EXONUCLEASE RECJ"/>
    <property type="match status" value="1"/>
</dbReference>
<evidence type="ECO:0000259" key="7">
    <source>
        <dbReference type="Pfam" id="PF01368"/>
    </source>
</evidence>
<dbReference type="Gene3D" id="3.10.310.30">
    <property type="match status" value="1"/>
</dbReference>
<dbReference type="AlphaFoldDB" id="A0AAU8LUC5"/>
<dbReference type="InterPro" id="IPR001667">
    <property type="entry name" value="DDH_dom"/>
</dbReference>
<accession>A0AAU8LUC5</accession>
<organism evidence="10">
    <name type="scientific">Candidatus Electrothrix aestuarii</name>
    <dbReference type="NCBI Taxonomy" id="3062594"/>
    <lineage>
        <taxon>Bacteria</taxon>
        <taxon>Pseudomonadati</taxon>
        <taxon>Thermodesulfobacteriota</taxon>
        <taxon>Desulfobulbia</taxon>
        <taxon>Desulfobulbales</taxon>
        <taxon>Desulfobulbaceae</taxon>
        <taxon>Candidatus Electrothrix</taxon>
    </lineage>
</organism>
<feature type="domain" description="RecJ OB" evidence="9">
    <location>
        <begin position="484"/>
        <end position="583"/>
    </location>
</feature>
<dbReference type="KEGG" id="eaj:Q3M24_19660"/>
<dbReference type="GO" id="GO:0006310">
    <property type="term" value="P:DNA recombination"/>
    <property type="evidence" value="ECO:0007669"/>
    <property type="project" value="InterPro"/>
</dbReference>
<dbReference type="EMBL" id="CP159373">
    <property type="protein sequence ID" value="XCN72481.1"/>
    <property type="molecule type" value="Genomic_DNA"/>
</dbReference>
<evidence type="ECO:0000259" key="9">
    <source>
        <dbReference type="Pfam" id="PF17768"/>
    </source>
</evidence>